<dbReference type="AlphaFoldDB" id="A0A3D8IES6"/>
<feature type="compositionally biased region" description="Low complexity" evidence="1">
    <location>
        <begin position="158"/>
        <end position="168"/>
    </location>
</feature>
<dbReference type="EMBL" id="NXLS01000004">
    <property type="protein sequence ID" value="RDU63041.1"/>
    <property type="molecule type" value="Genomic_DNA"/>
</dbReference>
<feature type="region of interest" description="Disordered" evidence="1">
    <location>
        <begin position="26"/>
        <end position="60"/>
    </location>
</feature>
<accession>A0A3D8IES6</accession>
<dbReference type="GeneID" id="82535711"/>
<evidence type="ECO:0000313" key="3">
    <source>
        <dbReference type="Proteomes" id="UP000256650"/>
    </source>
</evidence>
<gene>
    <name evidence="2" type="ORF">CQA43_05340</name>
</gene>
<dbReference type="RefSeq" id="WP_115551575.1">
    <property type="nucleotide sequence ID" value="NZ_CAPHNE010000009.1"/>
</dbReference>
<dbReference type="Pfam" id="PF12118">
    <property type="entry name" value="SprA-related"/>
    <property type="match status" value="1"/>
</dbReference>
<keyword evidence="3" id="KW-1185">Reference proteome</keyword>
<protein>
    <recommendedName>
        <fullName evidence="4">Catalase</fullName>
    </recommendedName>
</protein>
<feature type="region of interest" description="Disordered" evidence="1">
    <location>
        <begin position="158"/>
        <end position="211"/>
    </location>
</feature>
<evidence type="ECO:0000313" key="2">
    <source>
        <dbReference type="EMBL" id="RDU63041.1"/>
    </source>
</evidence>
<comment type="caution">
    <text evidence="2">The sequence shown here is derived from an EMBL/GenBank/DDBJ whole genome shotgun (WGS) entry which is preliminary data.</text>
</comment>
<evidence type="ECO:0000256" key="1">
    <source>
        <dbReference type="SAM" id="MobiDB-lite"/>
    </source>
</evidence>
<organism evidence="2 3">
    <name type="scientific">Helicobacter ganmani</name>
    <dbReference type="NCBI Taxonomy" id="60246"/>
    <lineage>
        <taxon>Bacteria</taxon>
        <taxon>Pseudomonadati</taxon>
        <taxon>Campylobacterota</taxon>
        <taxon>Epsilonproteobacteria</taxon>
        <taxon>Campylobacterales</taxon>
        <taxon>Helicobacteraceae</taxon>
        <taxon>Helicobacter</taxon>
    </lineage>
</organism>
<proteinExistence type="predicted"/>
<reference evidence="2 3" key="1">
    <citation type="submission" date="2018-04" db="EMBL/GenBank/DDBJ databases">
        <title>Novel Campyloabacter and Helicobacter Species and Strains.</title>
        <authorList>
            <person name="Mannion A.J."/>
            <person name="Shen Z."/>
            <person name="Fox J.G."/>
        </authorList>
    </citation>
    <scope>NUCLEOTIDE SEQUENCE [LARGE SCALE GENOMIC DNA]</scope>
    <source>
        <strain evidence="2 3">MIT 99-5101</strain>
    </source>
</reference>
<evidence type="ECO:0008006" key="4">
    <source>
        <dbReference type="Google" id="ProtNLM"/>
    </source>
</evidence>
<dbReference type="Proteomes" id="UP000256650">
    <property type="component" value="Unassembled WGS sequence"/>
</dbReference>
<feature type="compositionally biased region" description="Basic and acidic residues" evidence="1">
    <location>
        <begin position="169"/>
        <end position="181"/>
    </location>
</feature>
<name>A0A3D8IES6_9HELI</name>
<dbReference type="InterPro" id="IPR021973">
    <property type="entry name" value="SprA-related"/>
</dbReference>
<feature type="compositionally biased region" description="Polar residues" evidence="1">
    <location>
        <begin position="34"/>
        <end position="50"/>
    </location>
</feature>
<dbReference type="OrthoDB" id="9812722at2"/>
<sequence>MQIGTNIYFNLQNYSNNFKAQDLENDFSKLTEAQEAQSSDTTEESQNTDISAPEAPNGEKLDASEQQYVRELAAIDASVRAHEAAHVGAGAGVVSGGASFGYTRGPDGKMYATSGEVPITMKEGRTPEETIQNARQIASAAMAPADPSPQDYKVAANAAQMEAQARSEQAQERAQELKEQTEESEESQETDSTKDSVAIENRAKQDSKQDFVTINDAANMSSANAESQNTTNEEQQKKLLEYIVKSYVANAVSNSYTPQFEIAG</sequence>